<protein>
    <submittedName>
        <fullName evidence="1">Uncharacterized protein</fullName>
    </submittedName>
</protein>
<name>A0A0J8B0J5_BETVV</name>
<organism evidence="1 2">
    <name type="scientific">Beta vulgaris subsp. vulgaris</name>
    <name type="common">Beet</name>
    <dbReference type="NCBI Taxonomy" id="3555"/>
    <lineage>
        <taxon>Eukaryota</taxon>
        <taxon>Viridiplantae</taxon>
        <taxon>Streptophyta</taxon>
        <taxon>Embryophyta</taxon>
        <taxon>Tracheophyta</taxon>
        <taxon>Spermatophyta</taxon>
        <taxon>Magnoliopsida</taxon>
        <taxon>eudicotyledons</taxon>
        <taxon>Gunneridae</taxon>
        <taxon>Pentapetalae</taxon>
        <taxon>Caryophyllales</taxon>
        <taxon>Chenopodiaceae</taxon>
        <taxon>Betoideae</taxon>
        <taxon>Beta</taxon>
    </lineage>
</organism>
<dbReference type="Proteomes" id="UP000035740">
    <property type="component" value="Unassembled WGS sequence"/>
</dbReference>
<dbReference type="Gramene" id="KMS93443">
    <property type="protein sequence ID" value="KMS93443"/>
    <property type="gene ID" value="BVRB_031430"/>
</dbReference>
<evidence type="ECO:0000313" key="1">
    <source>
        <dbReference type="EMBL" id="KMS93443.1"/>
    </source>
</evidence>
<keyword evidence="2" id="KW-1185">Reference proteome</keyword>
<dbReference type="AlphaFoldDB" id="A0A0J8B0J5"/>
<accession>A0A0J8B0J5</accession>
<reference evidence="1 2" key="1">
    <citation type="journal article" date="2014" name="Nature">
        <title>The genome of the recently domesticated crop plant sugar beet (Beta vulgaris).</title>
        <authorList>
            <person name="Dohm J.C."/>
            <person name="Minoche A.E."/>
            <person name="Holtgrawe D."/>
            <person name="Capella-Gutierrez S."/>
            <person name="Zakrzewski F."/>
            <person name="Tafer H."/>
            <person name="Rupp O."/>
            <person name="Sorensen T.R."/>
            <person name="Stracke R."/>
            <person name="Reinhardt R."/>
            <person name="Goesmann A."/>
            <person name="Kraft T."/>
            <person name="Schulz B."/>
            <person name="Stadler P.F."/>
            <person name="Schmidt T."/>
            <person name="Gabaldon T."/>
            <person name="Lehrach H."/>
            <person name="Weisshaar B."/>
            <person name="Himmelbauer H."/>
        </authorList>
    </citation>
    <scope>NUCLEOTIDE SEQUENCE [LARGE SCALE GENOMIC DNA]</scope>
    <source>
        <tissue evidence="1">Taproot</tissue>
    </source>
</reference>
<dbReference type="EMBL" id="KQ102718">
    <property type="protein sequence ID" value="KMS93443.1"/>
    <property type="molecule type" value="Genomic_DNA"/>
</dbReference>
<gene>
    <name evidence="1" type="ORF">BVRB_031430</name>
</gene>
<proteinExistence type="predicted"/>
<evidence type="ECO:0000313" key="2">
    <source>
        <dbReference type="Proteomes" id="UP000035740"/>
    </source>
</evidence>
<sequence length="34" mass="3678">MSLDTAGIGWFRYYGFLLCEEPAAADTADVPIPS</sequence>